<keyword evidence="3" id="KW-0808">Transferase</keyword>
<sequence length="289" mass="32872">MIIQMDADGQHDPGLIPKFIGLTNNYDVIIGSRFVEGGSAPDLSSYRLLLSKLGNFLVRYLGGAYLLRDCTSGYRVIKREILEKCQISNFPTTGYSFQSWLICELLRQGAVIKESPIVFAKRETGESKLSLADQLEFFLNIVRIRFNNSEDFLKYCLVGLSGVIVNLGVYYYLTRFISFPVTLSSPVAIEVSIISNFFLNNFWTFKARPIRKSLQARLLNFHLVAGFAGIINYLFFLVLIYLVNIYDIFAVMLGIAIGIIFNYAGNSLWTFRKEINKPLVNQKDDDEKK</sequence>
<evidence type="ECO:0000256" key="2">
    <source>
        <dbReference type="ARBA" id="ARBA00022676"/>
    </source>
</evidence>
<comment type="subcellular location">
    <subcellularLocation>
        <location evidence="1">Membrane</location>
        <topology evidence="1">Multi-pass membrane protein</topology>
    </subcellularLocation>
</comment>
<evidence type="ECO:0000259" key="8">
    <source>
        <dbReference type="Pfam" id="PF04138"/>
    </source>
</evidence>
<dbReference type="SUPFAM" id="SSF53448">
    <property type="entry name" value="Nucleotide-diphospho-sugar transferases"/>
    <property type="match status" value="1"/>
</dbReference>
<keyword evidence="4 7" id="KW-0812">Transmembrane</keyword>
<name>A0A382H999_9ZZZZ</name>
<dbReference type="GO" id="GO:0000271">
    <property type="term" value="P:polysaccharide biosynthetic process"/>
    <property type="evidence" value="ECO:0007669"/>
    <property type="project" value="InterPro"/>
</dbReference>
<keyword evidence="2" id="KW-0328">Glycosyltransferase</keyword>
<evidence type="ECO:0000256" key="5">
    <source>
        <dbReference type="ARBA" id="ARBA00022989"/>
    </source>
</evidence>
<dbReference type="PANTHER" id="PTHR43398">
    <property type="entry name" value="DOLICHOL-PHOSPHATE MANNOSYLTRANSFERASE SUBUNIT 1"/>
    <property type="match status" value="1"/>
</dbReference>
<keyword evidence="5 7" id="KW-1133">Transmembrane helix</keyword>
<dbReference type="EMBL" id="UINC01059743">
    <property type="protein sequence ID" value="SVB83487.1"/>
    <property type="molecule type" value="Genomic_DNA"/>
</dbReference>
<dbReference type="InterPro" id="IPR007267">
    <property type="entry name" value="GtrA_DPMS_TM"/>
</dbReference>
<feature type="transmembrane region" description="Helical" evidence="7">
    <location>
        <begin position="152"/>
        <end position="173"/>
    </location>
</feature>
<feature type="domain" description="GtrA/DPMS transmembrane" evidence="8">
    <location>
        <begin position="154"/>
        <end position="271"/>
    </location>
</feature>
<dbReference type="InterPro" id="IPR029044">
    <property type="entry name" value="Nucleotide-diphossugar_trans"/>
</dbReference>
<accession>A0A382H999</accession>
<evidence type="ECO:0000256" key="7">
    <source>
        <dbReference type="SAM" id="Phobius"/>
    </source>
</evidence>
<dbReference type="Pfam" id="PF04138">
    <property type="entry name" value="GtrA_DPMS_TM"/>
    <property type="match status" value="1"/>
</dbReference>
<dbReference type="AlphaFoldDB" id="A0A382H999"/>
<keyword evidence="6 7" id="KW-0472">Membrane</keyword>
<proteinExistence type="predicted"/>
<evidence type="ECO:0000256" key="4">
    <source>
        <dbReference type="ARBA" id="ARBA00022692"/>
    </source>
</evidence>
<feature type="transmembrane region" description="Helical" evidence="7">
    <location>
        <begin position="179"/>
        <end position="199"/>
    </location>
</feature>
<organism evidence="9">
    <name type="scientific">marine metagenome</name>
    <dbReference type="NCBI Taxonomy" id="408172"/>
    <lineage>
        <taxon>unclassified sequences</taxon>
        <taxon>metagenomes</taxon>
        <taxon>ecological metagenomes</taxon>
    </lineage>
</organism>
<dbReference type="Gene3D" id="3.90.550.10">
    <property type="entry name" value="Spore Coat Polysaccharide Biosynthesis Protein SpsA, Chain A"/>
    <property type="match status" value="1"/>
</dbReference>
<dbReference type="InterPro" id="IPR039528">
    <property type="entry name" value="DPM1-like"/>
</dbReference>
<evidence type="ECO:0000256" key="3">
    <source>
        <dbReference type="ARBA" id="ARBA00022679"/>
    </source>
</evidence>
<evidence type="ECO:0000256" key="6">
    <source>
        <dbReference type="ARBA" id="ARBA00023136"/>
    </source>
</evidence>
<dbReference type="PANTHER" id="PTHR43398:SF1">
    <property type="entry name" value="DOLICHOL-PHOSPHATE MANNOSYLTRANSFERASE SUBUNIT 1"/>
    <property type="match status" value="1"/>
</dbReference>
<dbReference type="GO" id="GO:0016020">
    <property type="term" value="C:membrane"/>
    <property type="evidence" value="ECO:0007669"/>
    <property type="project" value="UniProtKB-SubCell"/>
</dbReference>
<dbReference type="GO" id="GO:0004582">
    <property type="term" value="F:dolichyl-phosphate beta-D-mannosyltransferase activity"/>
    <property type="evidence" value="ECO:0007669"/>
    <property type="project" value="InterPro"/>
</dbReference>
<gene>
    <name evidence="9" type="ORF">METZ01_LOCUS236341</name>
</gene>
<feature type="transmembrane region" description="Helical" evidence="7">
    <location>
        <begin position="219"/>
        <end position="242"/>
    </location>
</feature>
<protein>
    <recommendedName>
        <fullName evidence="8">GtrA/DPMS transmembrane domain-containing protein</fullName>
    </recommendedName>
</protein>
<feature type="transmembrane region" description="Helical" evidence="7">
    <location>
        <begin position="248"/>
        <end position="269"/>
    </location>
</feature>
<evidence type="ECO:0000256" key="1">
    <source>
        <dbReference type="ARBA" id="ARBA00004141"/>
    </source>
</evidence>
<evidence type="ECO:0000313" key="9">
    <source>
        <dbReference type="EMBL" id="SVB83487.1"/>
    </source>
</evidence>
<reference evidence="9" key="1">
    <citation type="submission" date="2018-05" db="EMBL/GenBank/DDBJ databases">
        <authorList>
            <person name="Lanie J.A."/>
            <person name="Ng W.-L."/>
            <person name="Kazmierczak K.M."/>
            <person name="Andrzejewski T.M."/>
            <person name="Davidsen T.M."/>
            <person name="Wayne K.J."/>
            <person name="Tettelin H."/>
            <person name="Glass J.I."/>
            <person name="Rusch D."/>
            <person name="Podicherti R."/>
            <person name="Tsui H.-C.T."/>
            <person name="Winkler M.E."/>
        </authorList>
    </citation>
    <scope>NUCLEOTIDE SEQUENCE</scope>
</reference>